<feature type="compositionally biased region" description="Basic and acidic residues" evidence="8">
    <location>
        <begin position="309"/>
        <end position="325"/>
    </location>
</feature>
<evidence type="ECO:0000256" key="7">
    <source>
        <dbReference type="HAMAP-Rule" id="MF_01147"/>
    </source>
</evidence>
<feature type="transmembrane region" description="Helical" evidence="7">
    <location>
        <begin position="237"/>
        <end position="259"/>
    </location>
</feature>
<dbReference type="PANTHER" id="PTHR30589:SF0">
    <property type="entry name" value="PHOSPHATIDYLGLYCEROL--PROLIPOPROTEIN DIACYLGLYCERYL TRANSFERASE"/>
    <property type="match status" value="1"/>
</dbReference>
<feature type="transmembrane region" description="Helical" evidence="7">
    <location>
        <begin position="91"/>
        <end position="115"/>
    </location>
</feature>
<dbReference type="PANTHER" id="PTHR30589">
    <property type="entry name" value="PROLIPOPROTEIN DIACYLGLYCERYL TRANSFERASE"/>
    <property type="match status" value="1"/>
</dbReference>
<evidence type="ECO:0000256" key="3">
    <source>
        <dbReference type="ARBA" id="ARBA00022679"/>
    </source>
</evidence>
<dbReference type="NCBIfam" id="TIGR00544">
    <property type="entry name" value="lgt"/>
    <property type="match status" value="1"/>
</dbReference>
<evidence type="ECO:0000256" key="4">
    <source>
        <dbReference type="ARBA" id="ARBA00022692"/>
    </source>
</evidence>
<evidence type="ECO:0000256" key="5">
    <source>
        <dbReference type="ARBA" id="ARBA00022989"/>
    </source>
</evidence>
<name>A0ABV2W4S4_9ACTN</name>
<dbReference type="Pfam" id="PF01790">
    <property type="entry name" value="LGT"/>
    <property type="match status" value="1"/>
</dbReference>
<gene>
    <name evidence="7 9" type="primary">lgt</name>
    <name evidence="9" type="ORF">ABZ508_14440</name>
</gene>
<feature type="transmembrane region" description="Helical" evidence="7">
    <location>
        <begin position="20"/>
        <end position="38"/>
    </location>
</feature>
<reference evidence="9 10" key="1">
    <citation type="submission" date="2024-06" db="EMBL/GenBank/DDBJ databases">
        <title>The Natural Products Discovery Center: Release of the First 8490 Sequenced Strains for Exploring Actinobacteria Biosynthetic Diversity.</title>
        <authorList>
            <person name="Kalkreuter E."/>
            <person name="Kautsar S.A."/>
            <person name="Yang D."/>
            <person name="Bader C.D."/>
            <person name="Teijaro C.N."/>
            <person name="Fluegel L."/>
            <person name="Davis C.M."/>
            <person name="Simpson J.R."/>
            <person name="Lauterbach L."/>
            <person name="Steele A.D."/>
            <person name="Gui C."/>
            <person name="Meng S."/>
            <person name="Li G."/>
            <person name="Viehrig K."/>
            <person name="Ye F."/>
            <person name="Su P."/>
            <person name="Kiefer A.F."/>
            <person name="Nichols A."/>
            <person name="Cepeda A.J."/>
            <person name="Yan W."/>
            <person name="Fan B."/>
            <person name="Jiang Y."/>
            <person name="Adhikari A."/>
            <person name="Zheng C.-J."/>
            <person name="Schuster L."/>
            <person name="Cowan T.M."/>
            <person name="Smanski M.J."/>
            <person name="Chevrette M.G."/>
            <person name="De Carvalho L.P.S."/>
            <person name="Shen B."/>
        </authorList>
    </citation>
    <scope>NUCLEOTIDE SEQUENCE [LARGE SCALE GENOMIC DNA]</scope>
    <source>
        <strain evidence="9 10">NPDC006337</strain>
    </source>
</reference>
<dbReference type="EC" id="2.5.1.145" evidence="7"/>
<proteinExistence type="inferred from homology"/>
<dbReference type="HAMAP" id="MF_01147">
    <property type="entry name" value="Lgt"/>
    <property type="match status" value="1"/>
</dbReference>
<feature type="transmembrane region" description="Helical" evidence="7">
    <location>
        <begin position="50"/>
        <end position="71"/>
    </location>
</feature>
<organism evidence="9 10">
    <name type="scientific">Streptomyces lavendulocolor</name>
    <dbReference type="NCBI Taxonomy" id="67316"/>
    <lineage>
        <taxon>Bacteria</taxon>
        <taxon>Bacillati</taxon>
        <taxon>Actinomycetota</taxon>
        <taxon>Actinomycetes</taxon>
        <taxon>Kitasatosporales</taxon>
        <taxon>Streptomycetaceae</taxon>
        <taxon>Streptomyces</taxon>
    </lineage>
</organism>
<keyword evidence="10" id="KW-1185">Reference proteome</keyword>
<sequence length="325" mass="34695">MNLASLPSPSSPYLNLGQLMIHWYAVMVILGVLAAVAIGQRRWSARGGAAGTVLDVTMVAVPFGIIGGRLYHVITSWQLYFGEGRNPVEALYVWQGGLGVWGAIAGGALGAWIAARRRGLDFAALADAVAPAVLVGQAIGRIGCWFNQELYGRPTALPWGLEIDPANRPAATPEAATYHPTFAYEATWNLAAAAVVVWAERRFRLHRGRVFALYVAAYTAGRGWIETLRVDPANHILGLRLNVWTSLLLFTAAIVFLCLRRPARPAVADGDGAAASTSAPARPEAVHLAERTATPRPGTEGAPPLPGIHARDRLDKTSTAAGKDR</sequence>
<dbReference type="RefSeq" id="WP_189898390.1">
    <property type="nucleotide sequence ID" value="NZ_JBEXZP010000191.1"/>
</dbReference>
<evidence type="ECO:0000256" key="6">
    <source>
        <dbReference type="ARBA" id="ARBA00023136"/>
    </source>
</evidence>
<comment type="caution">
    <text evidence="9">The sequence shown here is derived from an EMBL/GenBank/DDBJ whole genome shotgun (WGS) entry which is preliminary data.</text>
</comment>
<dbReference type="Proteomes" id="UP001550378">
    <property type="component" value="Unassembled WGS sequence"/>
</dbReference>
<keyword evidence="4 7" id="KW-0812">Transmembrane</keyword>
<feature type="transmembrane region" description="Helical" evidence="7">
    <location>
        <begin position="208"/>
        <end position="225"/>
    </location>
</feature>
<keyword evidence="5 7" id="KW-1133">Transmembrane helix</keyword>
<evidence type="ECO:0000256" key="1">
    <source>
        <dbReference type="ARBA" id="ARBA00007150"/>
    </source>
</evidence>
<evidence type="ECO:0000313" key="10">
    <source>
        <dbReference type="Proteomes" id="UP001550378"/>
    </source>
</evidence>
<dbReference type="GO" id="GO:0008961">
    <property type="term" value="F:phosphatidylglycerol-prolipoprotein diacylglyceryl transferase activity"/>
    <property type="evidence" value="ECO:0007669"/>
    <property type="project" value="UniProtKB-EC"/>
</dbReference>
<dbReference type="InterPro" id="IPR001640">
    <property type="entry name" value="Lgt"/>
</dbReference>
<evidence type="ECO:0000256" key="2">
    <source>
        <dbReference type="ARBA" id="ARBA00022475"/>
    </source>
</evidence>
<feature type="binding site" evidence="7">
    <location>
        <position position="141"/>
    </location>
    <ligand>
        <name>a 1,2-diacyl-sn-glycero-3-phospho-(1'-sn-glycerol)</name>
        <dbReference type="ChEBI" id="CHEBI:64716"/>
    </ligand>
</feature>
<dbReference type="EMBL" id="JBEXZR010000010">
    <property type="protein sequence ID" value="MEU0708548.1"/>
    <property type="molecule type" value="Genomic_DNA"/>
</dbReference>
<evidence type="ECO:0000313" key="9">
    <source>
        <dbReference type="EMBL" id="MEU0708548.1"/>
    </source>
</evidence>
<comment type="subcellular location">
    <subcellularLocation>
        <location evidence="7">Cell membrane</location>
        <topology evidence="7">Multi-pass membrane protein</topology>
    </subcellularLocation>
</comment>
<keyword evidence="3 7" id="KW-0808">Transferase</keyword>
<keyword evidence="6 7" id="KW-0472">Membrane</keyword>
<evidence type="ECO:0000256" key="8">
    <source>
        <dbReference type="SAM" id="MobiDB-lite"/>
    </source>
</evidence>
<feature type="region of interest" description="Disordered" evidence="8">
    <location>
        <begin position="269"/>
        <end position="325"/>
    </location>
</feature>
<protein>
    <recommendedName>
        <fullName evidence="7">Phosphatidylglycerol--prolipoprotein diacylglyceryl transferase</fullName>
        <ecNumber evidence="7">2.5.1.145</ecNumber>
    </recommendedName>
</protein>
<feature type="compositionally biased region" description="Low complexity" evidence="8">
    <location>
        <begin position="269"/>
        <end position="283"/>
    </location>
</feature>
<accession>A0ABV2W4S4</accession>
<comment type="catalytic activity">
    <reaction evidence="7">
        <text>L-cysteinyl-[prolipoprotein] + a 1,2-diacyl-sn-glycero-3-phospho-(1'-sn-glycerol) = an S-1,2-diacyl-sn-glyceryl-L-cysteinyl-[prolipoprotein] + sn-glycerol 1-phosphate + H(+)</text>
        <dbReference type="Rhea" id="RHEA:56712"/>
        <dbReference type="Rhea" id="RHEA-COMP:14679"/>
        <dbReference type="Rhea" id="RHEA-COMP:14680"/>
        <dbReference type="ChEBI" id="CHEBI:15378"/>
        <dbReference type="ChEBI" id="CHEBI:29950"/>
        <dbReference type="ChEBI" id="CHEBI:57685"/>
        <dbReference type="ChEBI" id="CHEBI:64716"/>
        <dbReference type="ChEBI" id="CHEBI:140658"/>
        <dbReference type="EC" id="2.5.1.145"/>
    </reaction>
</comment>
<keyword evidence="2 7" id="KW-1003">Cell membrane</keyword>
<comment type="pathway">
    <text evidence="7">Protein modification; lipoprotein biosynthesis (diacylglyceryl transfer).</text>
</comment>
<comment type="similarity">
    <text evidence="1 7">Belongs to the Lgt family.</text>
</comment>
<comment type="function">
    <text evidence="7">Catalyzes the transfer of the diacylglyceryl group from phosphatidylglycerol to the sulfhydryl group of the N-terminal cysteine of a prolipoprotein, the first step in the formation of mature lipoproteins.</text>
</comment>